<dbReference type="Pfam" id="PF20478">
    <property type="entry name" value="P2RX7_C"/>
    <property type="match status" value="1"/>
</dbReference>
<evidence type="ECO:0000259" key="2">
    <source>
        <dbReference type="Pfam" id="PF20478"/>
    </source>
</evidence>
<evidence type="ECO:0000256" key="1">
    <source>
        <dbReference type="SAM" id="MobiDB-lite"/>
    </source>
</evidence>
<proteinExistence type="predicted"/>
<evidence type="ECO:0000313" key="3">
    <source>
        <dbReference type="EnsemblMetazoa" id="BGLB020041-PA"/>
    </source>
</evidence>
<reference evidence="3" key="1">
    <citation type="submission" date="2020-05" db="UniProtKB">
        <authorList>
            <consortium name="EnsemblMetazoa"/>
        </authorList>
    </citation>
    <scope>IDENTIFICATION</scope>
    <source>
        <strain evidence="3">BB02</strain>
    </source>
</reference>
<dbReference type="Proteomes" id="UP000076420">
    <property type="component" value="Unassembled WGS sequence"/>
</dbReference>
<gene>
    <name evidence="3" type="primary">106074634</name>
</gene>
<accession>A0A2C9KIH9</accession>
<dbReference type="InterPro" id="IPR046815">
    <property type="entry name" value="P2RX7_C"/>
</dbReference>
<evidence type="ECO:0000313" key="4">
    <source>
        <dbReference type="Proteomes" id="UP000076420"/>
    </source>
</evidence>
<feature type="domain" description="P2X purinoreceptor 7 intracellular" evidence="2">
    <location>
        <begin position="13"/>
        <end position="151"/>
    </location>
</feature>
<dbReference type="VEuPathDB" id="VectorBase:BGLAX_051670"/>
<feature type="region of interest" description="Disordered" evidence="1">
    <location>
        <begin position="1"/>
        <end position="32"/>
    </location>
</feature>
<feature type="compositionally biased region" description="Low complexity" evidence="1">
    <location>
        <begin position="14"/>
        <end position="30"/>
    </location>
</feature>
<organism evidence="3 4">
    <name type="scientific">Biomphalaria glabrata</name>
    <name type="common">Bloodfluke planorb</name>
    <name type="synonym">Freshwater snail</name>
    <dbReference type="NCBI Taxonomy" id="6526"/>
    <lineage>
        <taxon>Eukaryota</taxon>
        <taxon>Metazoa</taxon>
        <taxon>Spiralia</taxon>
        <taxon>Lophotrochozoa</taxon>
        <taxon>Mollusca</taxon>
        <taxon>Gastropoda</taxon>
        <taxon>Heterobranchia</taxon>
        <taxon>Euthyneura</taxon>
        <taxon>Panpulmonata</taxon>
        <taxon>Hygrophila</taxon>
        <taxon>Lymnaeoidea</taxon>
        <taxon>Planorbidae</taxon>
        <taxon>Biomphalaria</taxon>
    </lineage>
</organism>
<protein>
    <recommendedName>
        <fullName evidence="2">P2X purinoreceptor 7 intracellular domain-containing protein</fullName>
    </recommendedName>
</protein>
<dbReference type="PANTHER" id="PTHR36981">
    <property type="entry name" value="ZGC:195170"/>
    <property type="match status" value="1"/>
</dbReference>
<dbReference type="EnsemblMetazoa" id="BGLB020041-RA">
    <property type="protein sequence ID" value="BGLB020041-PA"/>
    <property type="gene ID" value="BGLB020041"/>
</dbReference>
<sequence length="158" mass="18145">MAGVSNAEPYMFEPQKSQSLQSKVSQSPVLDRMNSSRLSDTTTFWCKCGCCKHMDTENENICCTEIHNVSLKMSSNNLPCISNHPGFRPVCLDKDSLQTAHHNYRELFGDHFNDKHEQYRYTAYRQFVRWCWGCLGRSIRVPLPSCVVNKISCNPSRS</sequence>
<dbReference type="VEuPathDB" id="VectorBase:BGLB020041"/>
<dbReference type="AlphaFoldDB" id="A0A2C9KIH9"/>
<name>A0A2C9KIH9_BIOGL</name>
<dbReference type="KEGG" id="bgt:106074634"/>
<dbReference type="PANTHER" id="PTHR36981:SF1">
    <property type="entry name" value="P2X PURINORECEPTOR 7 INTRACELLULAR DOMAIN-CONTAINING PROTEIN"/>
    <property type="match status" value="1"/>
</dbReference>